<evidence type="ECO:0000259" key="3">
    <source>
        <dbReference type="PROSITE" id="PS51272"/>
    </source>
</evidence>
<dbReference type="Gene3D" id="2.60.40.1220">
    <property type="match status" value="1"/>
</dbReference>
<feature type="chain" id="PRO_5045616295" evidence="2">
    <location>
        <begin position="29"/>
        <end position="839"/>
    </location>
</feature>
<organism evidence="4 5">
    <name type="scientific">Cytobacillus mangrovibacter</name>
    <dbReference type="NCBI Taxonomy" id="3299024"/>
    <lineage>
        <taxon>Bacteria</taxon>
        <taxon>Bacillati</taxon>
        <taxon>Bacillota</taxon>
        <taxon>Bacilli</taxon>
        <taxon>Bacillales</taxon>
        <taxon>Bacillaceae</taxon>
        <taxon>Cytobacillus</taxon>
    </lineage>
</organism>
<dbReference type="RefSeq" id="WP_389218512.1">
    <property type="nucleotide sequence ID" value="NZ_JBIACJ010000004.1"/>
</dbReference>
<dbReference type="InterPro" id="IPR001119">
    <property type="entry name" value="SLH_dom"/>
</dbReference>
<evidence type="ECO:0000313" key="4">
    <source>
        <dbReference type="EMBL" id="MFE8696469.1"/>
    </source>
</evidence>
<dbReference type="PANTHER" id="PTHR43308:SF1">
    <property type="entry name" value="OUTER MEMBRANE PROTEIN ALPHA"/>
    <property type="match status" value="1"/>
</dbReference>
<gene>
    <name evidence="4" type="ORF">ACFYKT_08985</name>
</gene>
<dbReference type="InterPro" id="IPR051465">
    <property type="entry name" value="Cell_Envelope_Struct_Comp"/>
</dbReference>
<evidence type="ECO:0000256" key="1">
    <source>
        <dbReference type="ARBA" id="ARBA00022729"/>
    </source>
</evidence>
<feature type="domain" description="SLH" evidence="3">
    <location>
        <begin position="93"/>
        <end position="156"/>
    </location>
</feature>
<feature type="signal peptide" evidence="2">
    <location>
        <begin position="1"/>
        <end position="28"/>
    </location>
</feature>
<feature type="domain" description="SLH" evidence="3">
    <location>
        <begin position="32"/>
        <end position="92"/>
    </location>
</feature>
<feature type="domain" description="SLH" evidence="3">
    <location>
        <begin position="157"/>
        <end position="218"/>
    </location>
</feature>
<dbReference type="Proteomes" id="UP001601058">
    <property type="component" value="Unassembled WGS sequence"/>
</dbReference>
<keyword evidence="1 2" id="KW-0732">Signal</keyword>
<accession>A0ABW6JX79</accession>
<proteinExistence type="predicted"/>
<dbReference type="PROSITE" id="PS51272">
    <property type="entry name" value="SLH"/>
    <property type="match status" value="3"/>
</dbReference>
<sequence length="839" mass="89571">MAYQSKKYNKFIASTMTAAIVASAVAPAAGFAASDFKDVPSDNFYFDYVSALANAKIIDGRPDGSFDLGGKINRAEASKMVANILKLDTKKAPVADFSDVDQTKWYAEFINALYSKELINGKGQGKFDPNGTLTRGEFAKMVVEAYNLSLKADGPVAKFKDVDGDKWYADYVKILFSHGLVTGTTETTFSPDAQIKRADFAKLLTETDWEKGTTLEKGHASVESVTPVNGKTIEVKFTKAVDADTLKNALNADVIKVVASAGSKDAGTITQTLSADGKTLTLKAANFFKGEYTVQVPFEIVKDVDGKFVSPINSKVTVNDLKAPVLSTATTTIKDTKDGIKKVTLTFDEEVSSIELVKINGTNIDNPVIEGNKATIEVDLDATKTYDVTVVKATDAAGNVKDIQSAALNVVVDNTAPSIVNVEAMGENQVKVTVDEELKDNALTITGKVGSFTDNIVQKAEVNAANHKEYTVTLKSDFLFKSGNSDTVTLTVAKDKLSDEIGNTNAADISKTVVVTKDTAAPTVVDVATSSTDGKVTSFTVTYNEEITVSPNAKMAVTNSKGEIKAQDQVVREITKVNAKTVVFKLADNVAADKYSFELAEGFVKDNALSPSNNSAKYAFTVDVSEASNPVETTFAISKAESTGEVITVEFGEKVKATGTGNALNPEAYEVNGVKLPANTVIEFAKNNNVIDQTKVMITLPAGFVKTTDAKAVFTVNGVQTLDNKENVPYTNTIKVTDNTAPEAQSIAITELDKVTVTYSEAIKIATHADISDEISLFNSKGEAVSFKEFKVNEEGKLILTVDNASSVVKLVTNTVDAAQADIKDAAENVQKAGLTVNK</sequence>
<evidence type="ECO:0000313" key="5">
    <source>
        <dbReference type="Proteomes" id="UP001601058"/>
    </source>
</evidence>
<comment type="caution">
    <text evidence="4">The sequence shown here is derived from an EMBL/GenBank/DDBJ whole genome shotgun (WGS) entry which is preliminary data.</text>
</comment>
<dbReference type="EMBL" id="JBIACJ010000004">
    <property type="protein sequence ID" value="MFE8696469.1"/>
    <property type="molecule type" value="Genomic_DNA"/>
</dbReference>
<evidence type="ECO:0000256" key="2">
    <source>
        <dbReference type="SAM" id="SignalP"/>
    </source>
</evidence>
<keyword evidence="5" id="KW-1185">Reference proteome</keyword>
<reference evidence="4 5" key="1">
    <citation type="submission" date="2024-08" db="EMBL/GenBank/DDBJ databases">
        <title>Two novel Cytobacillus novel species.</title>
        <authorList>
            <person name="Liu G."/>
        </authorList>
    </citation>
    <scope>NUCLEOTIDE SEQUENCE [LARGE SCALE GENOMIC DNA]</scope>
    <source>
        <strain evidence="4 5">FJAT-53684</strain>
    </source>
</reference>
<dbReference type="InterPro" id="IPR014755">
    <property type="entry name" value="Cu-Rt/internalin_Ig-like"/>
</dbReference>
<dbReference type="PANTHER" id="PTHR43308">
    <property type="entry name" value="OUTER MEMBRANE PROTEIN ALPHA-RELATED"/>
    <property type="match status" value="1"/>
</dbReference>
<dbReference type="Pfam" id="PF00395">
    <property type="entry name" value="SLH"/>
    <property type="match status" value="3"/>
</dbReference>
<name>A0ABW6JX79_9BACI</name>
<protein>
    <submittedName>
        <fullName evidence="4">S-layer homology domain-containing protein</fullName>
    </submittedName>
</protein>